<gene>
    <name evidence="2" type="ORF">PCON_09188</name>
</gene>
<reference evidence="2 3" key="1">
    <citation type="journal article" date="2013" name="PLoS Genet.">
        <title>The genome and development-dependent transcriptomes of Pyronema confluens: a window into fungal evolution.</title>
        <authorList>
            <person name="Traeger S."/>
            <person name="Altegoer F."/>
            <person name="Freitag M."/>
            <person name="Gabaldon T."/>
            <person name="Kempken F."/>
            <person name="Kumar A."/>
            <person name="Marcet-Houben M."/>
            <person name="Poggeler S."/>
            <person name="Stajich J.E."/>
            <person name="Nowrousian M."/>
        </authorList>
    </citation>
    <scope>NUCLEOTIDE SEQUENCE [LARGE SCALE GENOMIC DNA]</scope>
    <source>
        <strain evidence="3">CBS 100304</strain>
        <tissue evidence="2">Vegetative mycelium</tissue>
    </source>
</reference>
<evidence type="ECO:0000313" key="3">
    <source>
        <dbReference type="Proteomes" id="UP000018144"/>
    </source>
</evidence>
<feature type="region of interest" description="Disordered" evidence="1">
    <location>
        <begin position="1"/>
        <end position="38"/>
    </location>
</feature>
<feature type="compositionally biased region" description="Polar residues" evidence="1">
    <location>
        <begin position="1"/>
        <end position="12"/>
    </location>
</feature>
<dbReference type="Proteomes" id="UP000018144">
    <property type="component" value="Unassembled WGS sequence"/>
</dbReference>
<feature type="region of interest" description="Disordered" evidence="1">
    <location>
        <begin position="76"/>
        <end position="147"/>
    </location>
</feature>
<proteinExistence type="predicted"/>
<sequence length="147" mass="17591">MVFSQVLSSPKDSSAGKRKAPGQQEVVVRKKARHNDQVERLRKQEESLKEIMMIHMEGSLERMNIRLETERLKLRSQESRQEYELEEMKQREQEMEKSKQKWEKRKQESEKSHQEFLKKHHSDMQSLARKKAKFDSAMLRTDGDSDM</sequence>
<dbReference type="EMBL" id="HF935475">
    <property type="protein sequence ID" value="CCX30785.1"/>
    <property type="molecule type" value="Genomic_DNA"/>
</dbReference>
<dbReference type="AlphaFoldDB" id="U4LN97"/>
<name>U4LN97_PYROM</name>
<organism evidence="2 3">
    <name type="scientific">Pyronema omphalodes (strain CBS 100304)</name>
    <name type="common">Pyronema confluens</name>
    <dbReference type="NCBI Taxonomy" id="1076935"/>
    <lineage>
        <taxon>Eukaryota</taxon>
        <taxon>Fungi</taxon>
        <taxon>Dikarya</taxon>
        <taxon>Ascomycota</taxon>
        <taxon>Pezizomycotina</taxon>
        <taxon>Pezizomycetes</taxon>
        <taxon>Pezizales</taxon>
        <taxon>Pyronemataceae</taxon>
        <taxon>Pyronema</taxon>
    </lineage>
</organism>
<keyword evidence="3" id="KW-1185">Reference proteome</keyword>
<accession>U4LN97</accession>
<evidence type="ECO:0000256" key="1">
    <source>
        <dbReference type="SAM" id="MobiDB-lite"/>
    </source>
</evidence>
<protein>
    <submittedName>
        <fullName evidence="2">Uncharacterized protein</fullName>
    </submittedName>
</protein>
<evidence type="ECO:0000313" key="2">
    <source>
        <dbReference type="EMBL" id="CCX30785.1"/>
    </source>
</evidence>
<feature type="compositionally biased region" description="Basic and acidic residues" evidence="1">
    <location>
        <begin position="76"/>
        <end position="117"/>
    </location>
</feature>